<keyword evidence="3" id="KW-0804">Transcription</keyword>
<dbReference type="InterPro" id="IPR014710">
    <property type="entry name" value="RmlC-like_jellyroll"/>
</dbReference>
<dbReference type="GO" id="GO:0003700">
    <property type="term" value="F:DNA-binding transcription factor activity"/>
    <property type="evidence" value="ECO:0007669"/>
    <property type="project" value="TreeGrafter"/>
</dbReference>
<dbReference type="OrthoDB" id="3525895at2"/>
<dbReference type="InterPro" id="IPR036388">
    <property type="entry name" value="WH-like_DNA-bd_sf"/>
</dbReference>
<dbReference type="InterPro" id="IPR018490">
    <property type="entry name" value="cNMP-bd_dom_sf"/>
</dbReference>
<dbReference type="KEGG" id="pla:Plav_0827"/>
<evidence type="ECO:0000256" key="1">
    <source>
        <dbReference type="ARBA" id="ARBA00023015"/>
    </source>
</evidence>
<dbReference type="SUPFAM" id="SSF51206">
    <property type="entry name" value="cAMP-binding domain-like"/>
    <property type="match status" value="1"/>
</dbReference>
<dbReference type="EMBL" id="CP000774">
    <property type="protein sequence ID" value="ABS62450.1"/>
    <property type="molecule type" value="Genomic_DNA"/>
</dbReference>
<evidence type="ECO:0000313" key="7">
    <source>
        <dbReference type="Proteomes" id="UP000006377"/>
    </source>
</evidence>
<keyword evidence="1" id="KW-0805">Transcription regulation</keyword>
<reference evidence="6 7" key="1">
    <citation type="journal article" date="2011" name="Stand. Genomic Sci.">
        <title>Complete genome sequence of Parvibaculum lavamentivorans type strain (DS-1(T)).</title>
        <authorList>
            <person name="Schleheck D."/>
            <person name="Weiss M."/>
            <person name="Pitluck S."/>
            <person name="Bruce D."/>
            <person name="Land M.L."/>
            <person name="Han S."/>
            <person name="Saunders E."/>
            <person name="Tapia R."/>
            <person name="Detter C."/>
            <person name="Brettin T."/>
            <person name="Han J."/>
            <person name="Woyke T."/>
            <person name="Goodwin L."/>
            <person name="Pennacchio L."/>
            <person name="Nolan M."/>
            <person name="Cook A.M."/>
            <person name="Kjelleberg S."/>
            <person name="Thomas T."/>
        </authorList>
    </citation>
    <scope>NUCLEOTIDE SEQUENCE [LARGE SCALE GENOMIC DNA]</scope>
    <source>
        <strain evidence="7">DS-1 / DSM 13023 / NCIMB 13966</strain>
    </source>
</reference>
<dbReference type="InterPro" id="IPR000595">
    <property type="entry name" value="cNMP-bd_dom"/>
</dbReference>
<dbReference type="Gene3D" id="2.60.120.10">
    <property type="entry name" value="Jelly Rolls"/>
    <property type="match status" value="1"/>
</dbReference>
<dbReference type="HOGENOM" id="CLU_075053_3_4_5"/>
<dbReference type="SUPFAM" id="SSF46785">
    <property type="entry name" value="Winged helix' DNA-binding domain"/>
    <property type="match status" value="1"/>
</dbReference>
<dbReference type="eggNOG" id="COG0664">
    <property type="taxonomic scope" value="Bacteria"/>
</dbReference>
<feature type="domain" description="Cyclic nucleotide-binding" evidence="4">
    <location>
        <begin position="19"/>
        <end position="121"/>
    </location>
</feature>
<dbReference type="PROSITE" id="PS50042">
    <property type="entry name" value="CNMP_BINDING_3"/>
    <property type="match status" value="1"/>
</dbReference>
<dbReference type="InterPro" id="IPR050397">
    <property type="entry name" value="Env_Response_Regulators"/>
</dbReference>
<evidence type="ECO:0000259" key="4">
    <source>
        <dbReference type="PROSITE" id="PS50042"/>
    </source>
</evidence>
<evidence type="ECO:0000256" key="3">
    <source>
        <dbReference type="ARBA" id="ARBA00023163"/>
    </source>
</evidence>
<dbReference type="Proteomes" id="UP000006377">
    <property type="component" value="Chromosome"/>
</dbReference>
<protein>
    <submittedName>
        <fullName evidence="6">Putative transcriptional regulator, Crp/Fnr family</fullName>
    </submittedName>
</protein>
<dbReference type="GO" id="GO:0003677">
    <property type="term" value="F:DNA binding"/>
    <property type="evidence" value="ECO:0007669"/>
    <property type="project" value="UniProtKB-KW"/>
</dbReference>
<dbReference type="STRING" id="402881.Plav_0827"/>
<dbReference type="PANTHER" id="PTHR24567">
    <property type="entry name" value="CRP FAMILY TRANSCRIPTIONAL REGULATORY PROTEIN"/>
    <property type="match status" value="1"/>
</dbReference>
<dbReference type="Pfam" id="PF00027">
    <property type="entry name" value="cNMP_binding"/>
    <property type="match status" value="1"/>
</dbReference>
<dbReference type="Pfam" id="PF13545">
    <property type="entry name" value="HTH_Crp_2"/>
    <property type="match status" value="1"/>
</dbReference>
<keyword evidence="2" id="KW-0238">DNA-binding</keyword>
<dbReference type="AlphaFoldDB" id="A7HRB7"/>
<dbReference type="CDD" id="cd00038">
    <property type="entry name" value="CAP_ED"/>
    <property type="match status" value="1"/>
</dbReference>
<evidence type="ECO:0000259" key="5">
    <source>
        <dbReference type="PROSITE" id="PS51063"/>
    </source>
</evidence>
<name>A7HRB7_PARL1</name>
<accession>A7HRB7</accession>
<dbReference type="InterPro" id="IPR012318">
    <property type="entry name" value="HTH_CRP"/>
</dbReference>
<dbReference type="PROSITE" id="PS51063">
    <property type="entry name" value="HTH_CRP_2"/>
    <property type="match status" value="1"/>
</dbReference>
<evidence type="ECO:0000313" key="6">
    <source>
        <dbReference type="EMBL" id="ABS62450.1"/>
    </source>
</evidence>
<dbReference type="RefSeq" id="WP_012109700.1">
    <property type="nucleotide sequence ID" value="NC_009719.1"/>
</dbReference>
<organism evidence="6 7">
    <name type="scientific">Parvibaculum lavamentivorans (strain DS-1 / DSM 13023 / NCIMB 13966)</name>
    <dbReference type="NCBI Taxonomy" id="402881"/>
    <lineage>
        <taxon>Bacteria</taxon>
        <taxon>Pseudomonadati</taxon>
        <taxon>Pseudomonadota</taxon>
        <taxon>Alphaproteobacteria</taxon>
        <taxon>Hyphomicrobiales</taxon>
        <taxon>Parvibaculaceae</taxon>
        <taxon>Parvibaculum</taxon>
    </lineage>
</organism>
<dbReference type="InterPro" id="IPR036390">
    <property type="entry name" value="WH_DNA-bd_sf"/>
</dbReference>
<keyword evidence="7" id="KW-1185">Reference proteome</keyword>
<gene>
    <name evidence="6" type="ordered locus">Plav_0827</name>
</gene>
<dbReference type="SMART" id="SM00100">
    <property type="entry name" value="cNMP"/>
    <property type="match status" value="1"/>
</dbReference>
<dbReference type="SMART" id="SM00419">
    <property type="entry name" value="HTH_CRP"/>
    <property type="match status" value="1"/>
</dbReference>
<dbReference type="PANTHER" id="PTHR24567:SF74">
    <property type="entry name" value="HTH-TYPE TRANSCRIPTIONAL REGULATOR ARCR"/>
    <property type="match status" value="1"/>
</dbReference>
<feature type="domain" description="HTH crp-type" evidence="5">
    <location>
        <begin position="153"/>
        <end position="223"/>
    </location>
</feature>
<evidence type="ECO:0000256" key="2">
    <source>
        <dbReference type="ARBA" id="ARBA00023125"/>
    </source>
</evidence>
<sequence length="234" mass="25631">MEKAPTSQRVAAMLGRNYWFARRPAELRRKLVAHAQVSTVEAGHWIYDAGDEARGLYGVLSGSVTTYVALDNGENVPINISGPSSIFGYAAQVLGGHRVTTAVAHERSEIIFIPQHALAAIARDLPSLWLHFAELATEQLTWAMKVLAERSRLPPPAQVASRLQAYAAVWDNEDGTATLPIRQDELAEMTGLSRKTVNLILKDLERRGVVALGYRAIEIRDAAALRRLVAAENA</sequence>
<dbReference type="GO" id="GO:0005829">
    <property type="term" value="C:cytosol"/>
    <property type="evidence" value="ECO:0007669"/>
    <property type="project" value="TreeGrafter"/>
</dbReference>
<proteinExistence type="predicted"/>
<dbReference type="Gene3D" id="1.10.10.10">
    <property type="entry name" value="Winged helix-like DNA-binding domain superfamily/Winged helix DNA-binding domain"/>
    <property type="match status" value="1"/>
</dbReference>